<name>A0ABQ8MNF3_LABRO</name>
<evidence type="ECO:0000256" key="4">
    <source>
        <dbReference type="ARBA" id="ARBA00022759"/>
    </source>
</evidence>
<keyword evidence="7" id="KW-0238">DNA-binding</keyword>
<evidence type="ECO:0000313" key="12">
    <source>
        <dbReference type="Proteomes" id="UP000830375"/>
    </source>
</evidence>
<dbReference type="InterPro" id="IPR041373">
    <property type="entry name" value="RT_RNaseH"/>
</dbReference>
<organism evidence="11 12">
    <name type="scientific">Labeo rohita</name>
    <name type="common">Indian major carp</name>
    <name type="synonym">Cyprinus rohita</name>
    <dbReference type="NCBI Taxonomy" id="84645"/>
    <lineage>
        <taxon>Eukaryota</taxon>
        <taxon>Metazoa</taxon>
        <taxon>Chordata</taxon>
        <taxon>Craniata</taxon>
        <taxon>Vertebrata</taxon>
        <taxon>Euteleostomi</taxon>
        <taxon>Actinopterygii</taxon>
        <taxon>Neopterygii</taxon>
        <taxon>Teleostei</taxon>
        <taxon>Ostariophysi</taxon>
        <taxon>Cypriniformes</taxon>
        <taxon>Cyprinidae</taxon>
        <taxon>Labeoninae</taxon>
        <taxon>Labeonini</taxon>
        <taxon>Labeo</taxon>
    </lineage>
</organism>
<evidence type="ECO:0000313" key="11">
    <source>
        <dbReference type="EMBL" id="KAI2664367.1"/>
    </source>
</evidence>
<dbReference type="SUPFAM" id="SSF56349">
    <property type="entry name" value="DNA breaking-rejoining enzymes"/>
    <property type="match status" value="1"/>
</dbReference>
<evidence type="ECO:0000256" key="2">
    <source>
        <dbReference type="ARBA" id="ARBA00022695"/>
    </source>
</evidence>
<sequence length="724" mass="79675">MKELGLRLNGKKSVLSPSQRTTYLGVGWDLTTMQARLSPARIESILTAVTRVKEGRSFTVKQFQRLLGLMAAASNVIPFGLLYLRPLQWWLRTKGFSPRGNPFRTIKVMRRGLCALEMSKKPWFLSQGPCRRVMLATDASLTGWGAVMNGHPARGLWSSRHLTWHINCLEMLAVFRALKHFLPDLIGRHVLVRTDNTAVVYYINHQGGLRSRPLYKLAHQILVWSQDKLLSLRAVHVPGNLNMGADILSRQGQRAGEWMLHPEVVKQIWRVLGQAQVDLFATQENAQCPHWFSLTHPAPLAEASSVRFSPDCSAPGSSGEGAPGRGPSSSSSPVLAVSSMVRGPNFPPRRLSLGDSRQERSPLTSGRQHPPPSPGAVEVMGVAPEGAHLVASGLSTEVVETILQSRAPSMRKLYALKWKLFTSWCRDHQQNPVNCPVGTVLEFLRDRLSTGLAHSTLKVYVAAISAYHAPLGGISVGKDPLVTRFLHGALRLRPPVRPRVPTWDLAVVLEALCRPLFEPIEESSDYFLSIKTALLLALMSLKRVGDLQALSVAPSHLEFAPGMAKAFLYPKTGYVPKVPSSAPRPIVLQAFCPPPFREPDKQKLNCVCPVRALDTYVHRAALWRKSDRLFVCFGPPKRGLPASKQTISRWIVDAISQAYDSSGLPSPLGVKAHSTRSISASKAFFAGVPIQDICNAPGWSSPLTFVRFYELDLRAAPGSSVLLA</sequence>
<keyword evidence="3" id="KW-0540">Nuclease</keyword>
<dbReference type="Gene3D" id="1.10.150.130">
    <property type="match status" value="1"/>
</dbReference>
<dbReference type="Gene3D" id="1.10.443.10">
    <property type="entry name" value="Intergrase catalytic core"/>
    <property type="match status" value="1"/>
</dbReference>
<dbReference type="InterPro" id="IPR013762">
    <property type="entry name" value="Integrase-like_cat_sf"/>
</dbReference>
<evidence type="ECO:0000256" key="7">
    <source>
        <dbReference type="ARBA" id="ARBA00023125"/>
    </source>
</evidence>
<dbReference type="InterPro" id="IPR010998">
    <property type="entry name" value="Integrase_recombinase_N"/>
</dbReference>
<reference evidence="11 12" key="1">
    <citation type="submission" date="2022-01" db="EMBL/GenBank/DDBJ databases">
        <title>A high-quality chromosome-level genome assembly of rohu carp, Labeo rohita.</title>
        <authorList>
            <person name="Arick M.A. II"/>
            <person name="Hsu C.-Y."/>
            <person name="Magbanua Z."/>
            <person name="Pechanova O."/>
            <person name="Grover C."/>
            <person name="Miller E."/>
            <person name="Thrash A."/>
            <person name="Ezzel L."/>
            <person name="Alam S."/>
            <person name="Benzie J."/>
            <person name="Hamilton M."/>
            <person name="Karsi A."/>
            <person name="Lawrence M.L."/>
            <person name="Peterson D.G."/>
        </authorList>
    </citation>
    <scope>NUCLEOTIDE SEQUENCE [LARGE SCALE GENOMIC DNA]</scope>
    <source>
        <strain evidence="12">BAU-BD-2019</strain>
        <tissue evidence="11">Blood</tissue>
    </source>
</reference>
<evidence type="ECO:0000256" key="1">
    <source>
        <dbReference type="ARBA" id="ARBA00022679"/>
    </source>
</evidence>
<gene>
    <name evidence="11" type="ORF">H4Q32_002555</name>
</gene>
<keyword evidence="6" id="KW-0695">RNA-directed DNA polymerase</keyword>
<keyword evidence="4" id="KW-0255">Endonuclease</keyword>
<dbReference type="CDD" id="cd09275">
    <property type="entry name" value="RNase_HI_RT_DIRS1"/>
    <property type="match status" value="1"/>
</dbReference>
<dbReference type="SUPFAM" id="SSF47823">
    <property type="entry name" value="lambda integrase-like, N-terminal domain"/>
    <property type="match status" value="1"/>
</dbReference>
<evidence type="ECO:0000256" key="6">
    <source>
        <dbReference type="ARBA" id="ARBA00022918"/>
    </source>
</evidence>
<protein>
    <submittedName>
        <fullName evidence="11">Enzymatic polyprotein</fullName>
    </submittedName>
</protein>
<keyword evidence="12" id="KW-1185">Reference proteome</keyword>
<feature type="region of interest" description="Disordered" evidence="9">
    <location>
        <begin position="308"/>
        <end position="378"/>
    </location>
</feature>
<proteinExistence type="predicted"/>
<dbReference type="Proteomes" id="UP000830375">
    <property type="component" value="Unassembled WGS sequence"/>
</dbReference>
<evidence type="ECO:0000259" key="10">
    <source>
        <dbReference type="Pfam" id="PF17917"/>
    </source>
</evidence>
<dbReference type="InterPro" id="IPR036397">
    <property type="entry name" value="RNaseH_sf"/>
</dbReference>
<dbReference type="InterPro" id="IPR043502">
    <property type="entry name" value="DNA/RNA_pol_sf"/>
</dbReference>
<keyword evidence="5" id="KW-0378">Hydrolase</keyword>
<accession>A0ABQ8MNF3</accession>
<evidence type="ECO:0000256" key="9">
    <source>
        <dbReference type="SAM" id="MobiDB-lite"/>
    </source>
</evidence>
<dbReference type="Pfam" id="PF17917">
    <property type="entry name" value="RT_RNaseH"/>
    <property type="match status" value="1"/>
</dbReference>
<dbReference type="PANTHER" id="PTHR35617">
    <property type="entry name" value="PHAGE_INTEGRASE DOMAIN-CONTAINING PROTEIN"/>
    <property type="match status" value="1"/>
</dbReference>
<dbReference type="InterPro" id="IPR011010">
    <property type="entry name" value="DNA_brk_join_enz"/>
</dbReference>
<evidence type="ECO:0000256" key="5">
    <source>
        <dbReference type="ARBA" id="ARBA00022801"/>
    </source>
</evidence>
<dbReference type="PANTHER" id="PTHR35617:SF3">
    <property type="entry name" value="CORE-BINDING (CB) DOMAIN-CONTAINING PROTEIN"/>
    <property type="match status" value="1"/>
</dbReference>
<dbReference type="SUPFAM" id="SSF56672">
    <property type="entry name" value="DNA/RNA polymerases"/>
    <property type="match status" value="1"/>
</dbReference>
<feature type="compositionally biased region" description="Low complexity" evidence="9">
    <location>
        <begin position="325"/>
        <end position="339"/>
    </location>
</feature>
<dbReference type="Gene3D" id="3.30.420.10">
    <property type="entry name" value="Ribonuclease H-like superfamily/Ribonuclease H"/>
    <property type="match status" value="1"/>
</dbReference>
<dbReference type="EMBL" id="JACTAM010000005">
    <property type="protein sequence ID" value="KAI2664367.1"/>
    <property type="molecule type" value="Genomic_DNA"/>
</dbReference>
<keyword evidence="8" id="KW-0233">DNA recombination</keyword>
<keyword evidence="1" id="KW-0808">Transferase</keyword>
<keyword evidence="2" id="KW-0548">Nucleotidyltransferase</keyword>
<feature type="domain" description="Reverse transcriptase RNase H-like" evidence="10">
    <location>
        <begin position="132"/>
        <end position="205"/>
    </location>
</feature>
<evidence type="ECO:0000256" key="8">
    <source>
        <dbReference type="ARBA" id="ARBA00023172"/>
    </source>
</evidence>
<comment type="caution">
    <text evidence="11">The sequence shown here is derived from an EMBL/GenBank/DDBJ whole genome shotgun (WGS) entry which is preliminary data.</text>
</comment>
<evidence type="ECO:0000256" key="3">
    <source>
        <dbReference type="ARBA" id="ARBA00022722"/>
    </source>
</evidence>